<dbReference type="InterPro" id="IPR011162">
    <property type="entry name" value="MHC_I/II-like_Ag-recog"/>
</dbReference>
<accession>A0A8D2JGL2</accession>
<name>A0A8D2JGL2_VARKO</name>
<keyword evidence="1" id="KW-0325">Glycoprotein</keyword>
<dbReference type="Gene3D" id="3.30.500.10">
    <property type="entry name" value="MHC class I-like antigen recognition-like"/>
    <property type="match status" value="1"/>
</dbReference>
<reference evidence="3" key="2">
    <citation type="submission" date="2025-09" db="UniProtKB">
        <authorList>
            <consortium name="Ensembl"/>
        </authorList>
    </citation>
    <scope>IDENTIFICATION</scope>
</reference>
<reference evidence="3" key="1">
    <citation type="submission" date="2025-08" db="UniProtKB">
        <authorList>
            <consortium name="Ensembl"/>
        </authorList>
    </citation>
    <scope>IDENTIFICATION</scope>
</reference>
<keyword evidence="4" id="KW-1185">Reference proteome</keyword>
<protein>
    <recommendedName>
        <fullName evidence="2">MHC class I-like antigen recognition-like domain-containing protein</fullName>
    </recommendedName>
</protein>
<dbReference type="Pfam" id="PF00129">
    <property type="entry name" value="MHC_I"/>
    <property type="match status" value="1"/>
</dbReference>
<dbReference type="InterPro" id="IPR037055">
    <property type="entry name" value="MHC_I-like_Ag-recog_sf"/>
</dbReference>
<sequence>SQHLTALLAPLPDSSPSIFRTVYTAVSEPGPGLPQFTAAAYVDDLPIAHYDSDTGKVWNRAKWMEKGVLAGGPFPGWHAGEGEGKLWEGGLGVKDGRGAAAE</sequence>
<organism evidence="3 4">
    <name type="scientific">Varanus komodoensis</name>
    <name type="common">Komodo dragon</name>
    <dbReference type="NCBI Taxonomy" id="61221"/>
    <lineage>
        <taxon>Eukaryota</taxon>
        <taxon>Metazoa</taxon>
        <taxon>Chordata</taxon>
        <taxon>Craniata</taxon>
        <taxon>Vertebrata</taxon>
        <taxon>Euteleostomi</taxon>
        <taxon>Lepidosauria</taxon>
        <taxon>Squamata</taxon>
        <taxon>Bifurcata</taxon>
        <taxon>Unidentata</taxon>
        <taxon>Episquamata</taxon>
        <taxon>Toxicofera</taxon>
        <taxon>Anguimorpha</taxon>
        <taxon>Paleoanguimorpha</taxon>
        <taxon>Varanoidea</taxon>
        <taxon>Varanidae</taxon>
        <taxon>Varanus</taxon>
    </lineage>
</organism>
<evidence type="ECO:0000259" key="2">
    <source>
        <dbReference type="Pfam" id="PF00129"/>
    </source>
</evidence>
<dbReference type="Proteomes" id="UP000694545">
    <property type="component" value="Unplaced"/>
</dbReference>
<dbReference type="SUPFAM" id="SSF54452">
    <property type="entry name" value="MHC antigen-recognition domain"/>
    <property type="match status" value="1"/>
</dbReference>
<feature type="domain" description="MHC class I-like antigen recognition-like" evidence="2">
    <location>
        <begin position="20"/>
        <end position="66"/>
    </location>
</feature>
<dbReference type="AlphaFoldDB" id="A0A8D2JGL2"/>
<evidence type="ECO:0000313" key="3">
    <source>
        <dbReference type="Ensembl" id="ENSVKKP00000012842.1"/>
    </source>
</evidence>
<proteinExistence type="predicted"/>
<evidence type="ECO:0000313" key="4">
    <source>
        <dbReference type="Proteomes" id="UP000694545"/>
    </source>
</evidence>
<evidence type="ECO:0000256" key="1">
    <source>
        <dbReference type="ARBA" id="ARBA00023180"/>
    </source>
</evidence>
<dbReference type="Ensembl" id="ENSVKKT00000013150.1">
    <property type="protein sequence ID" value="ENSVKKP00000012842.1"/>
    <property type="gene ID" value="ENSVKKG00000008894.1"/>
</dbReference>
<dbReference type="InterPro" id="IPR011161">
    <property type="entry name" value="MHC_I-like_Ag-recog"/>
</dbReference>